<evidence type="ECO:0000313" key="7">
    <source>
        <dbReference type="Proteomes" id="UP000568839"/>
    </source>
</evidence>
<evidence type="ECO:0000259" key="5">
    <source>
        <dbReference type="PROSITE" id="PS50893"/>
    </source>
</evidence>
<dbReference type="InterPro" id="IPR003593">
    <property type="entry name" value="AAA+_ATPase"/>
</dbReference>
<dbReference type="GO" id="GO:0005524">
    <property type="term" value="F:ATP binding"/>
    <property type="evidence" value="ECO:0007669"/>
    <property type="project" value="UniProtKB-KW"/>
</dbReference>
<dbReference type="PROSITE" id="PS00211">
    <property type="entry name" value="ABC_TRANSPORTER_1"/>
    <property type="match status" value="1"/>
</dbReference>
<protein>
    <submittedName>
        <fullName evidence="6">ABC-type cobalamin/Fe3+-siderophores transport system ATPase subunit</fullName>
    </submittedName>
</protein>
<evidence type="ECO:0000256" key="2">
    <source>
        <dbReference type="ARBA" id="ARBA00022741"/>
    </source>
</evidence>
<keyword evidence="3" id="KW-0067">ATP-binding</keyword>
<dbReference type="InterPro" id="IPR003439">
    <property type="entry name" value="ABC_transporter-like_ATP-bd"/>
</dbReference>
<dbReference type="SMART" id="SM00382">
    <property type="entry name" value="AAA"/>
    <property type="match status" value="1"/>
</dbReference>
<dbReference type="EMBL" id="JACHHJ010000001">
    <property type="protein sequence ID" value="MBB6449000.1"/>
    <property type="molecule type" value="Genomic_DNA"/>
</dbReference>
<comment type="caution">
    <text evidence="6">The sequence shown here is derived from an EMBL/GenBank/DDBJ whole genome shotgun (WGS) entry which is preliminary data.</text>
</comment>
<dbReference type="CDD" id="cd03214">
    <property type="entry name" value="ABC_Iron-Siderophores_B12_Hemin"/>
    <property type="match status" value="1"/>
</dbReference>
<dbReference type="Gene3D" id="3.40.50.300">
    <property type="entry name" value="P-loop containing nucleotide triphosphate hydrolases"/>
    <property type="match status" value="1"/>
</dbReference>
<dbReference type="SUPFAM" id="SSF52540">
    <property type="entry name" value="P-loop containing nucleoside triphosphate hydrolases"/>
    <property type="match status" value="1"/>
</dbReference>
<proteinExistence type="predicted"/>
<name>A0A841PJP4_9BACL</name>
<sequence length="436" mass="49644">MLDVKNVTSGYGKKTVVQDVSFSINKGEIFGIIGPNGSGKSTLLQLCSGTMPLMSGKIKLNGRHLHQYKDKERARLLSVVSQQAFIYFAYSVKEFVALGRYPHSRTLFSADQKEDAEVISKIMKEMDVWKHKDQLLQALSGGERQRVFLARALVQDPAIIMLDEPTNHLDISYQVQFLNRLRAWTLANHRAVGIIFHDLNLASLYCDRVLLLKDGKRKAVGTPQEVLTKENIELHYQTRVDVHIHPSIPKQQVLISPEVQTKQTFNHVEAFITAKEMVWKTPFQLKVFSSKAVESSYTWAEDLRLSLPYEEAGEKSIHWENGPIKAARGTVLKQVEFQEKAFLGVTLNRARKGEVIILIFAKLQEVEYIDLFMEVMKGLTDFLSKKGEDLELRAVTIGSDHRERAKNPSHFYDLKRKTVTELQSMFNLLIGDENKG</sequence>
<dbReference type="AlphaFoldDB" id="A0A841PJP4"/>
<organism evidence="6 7">
    <name type="scientific">Geomicrobium halophilum</name>
    <dbReference type="NCBI Taxonomy" id="549000"/>
    <lineage>
        <taxon>Bacteria</taxon>
        <taxon>Bacillati</taxon>
        <taxon>Bacillota</taxon>
        <taxon>Bacilli</taxon>
        <taxon>Bacillales</taxon>
        <taxon>Geomicrobium</taxon>
    </lineage>
</organism>
<dbReference type="InterPro" id="IPR017871">
    <property type="entry name" value="ABC_transporter-like_CS"/>
</dbReference>
<dbReference type="Pfam" id="PF00005">
    <property type="entry name" value="ABC_tran"/>
    <property type="match status" value="1"/>
</dbReference>
<evidence type="ECO:0000256" key="4">
    <source>
        <dbReference type="ARBA" id="ARBA00022967"/>
    </source>
</evidence>
<keyword evidence="1" id="KW-0813">Transport</keyword>
<dbReference type="PANTHER" id="PTHR42794:SF1">
    <property type="entry name" value="HEMIN IMPORT ATP-BINDING PROTEIN HMUV"/>
    <property type="match status" value="1"/>
</dbReference>
<dbReference type="FunFam" id="3.40.50.300:FF:000134">
    <property type="entry name" value="Iron-enterobactin ABC transporter ATP-binding protein"/>
    <property type="match status" value="1"/>
</dbReference>
<gene>
    <name evidence="6" type="ORF">HNR44_000949</name>
</gene>
<accession>A0A841PJP4</accession>
<dbReference type="RefSeq" id="WP_184402931.1">
    <property type="nucleotide sequence ID" value="NZ_JACHHJ010000001.1"/>
</dbReference>
<keyword evidence="7" id="KW-1185">Reference proteome</keyword>
<dbReference type="InterPro" id="IPR027417">
    <property type="entry name" value="P-loop_NTPase"/>
</dbReference>
<dbReference type="Proteomes" id="UP000568839">
    <property type="component" value="Unassembled WGS sequence"/>
</dbReference>
<keyword evidence="2" id="KW-0547">Nucleotide-binding</keyword>
<dbReference type="PROSITE" id="PS50893">
    <property type="entry name" value="ABC_TRANSPORTER_2"/>
    <property type="match status" value="1"/>
</dbReference>
<evidence type="ECO:0000256" key="1">
    <source>
        <dbReference type="ARBA" id="ARBA00022448"/>
    </source>
</evidence>
<dbReference type="GO" id="GO:0016887">
    <property type="term" value="F:ATP hydrolysis activity"/>
    <property type="evidence" value="ECO:0007669"/>
    <property type="project" value="InterPro"/>
</dbReference>
<evidence type="ECO:0000256" key="3">
    <source>
        <dbReference type="ARBA" id="ARBA00022840"/>
    </source>
</evidence>
<reference evidence="6 7" key="1">
    <citation type="submission" date="2020-08" db="EMBL/GenBank/DDBJ databases">
        <title>Genomic Encyclopedia of Type Strains, Phase IV (KMG-IV): sequencing the most valuable type-strain genomes for metagenomic binning, comparative biology and taxonomic classification.</title>
        <authorList>
            <person name="Goeker M."/>
        </authorList>
    </citation>
    <scope>NUCLEOTIDE SEQUENCE [LARGE SCALE GENOMIC DNA]</scope>
    <source>
        <strain evidence="6 7">DSM 21769</strain>
    </source>
</reference>
<keyword evidence="4" id="KW-1278">Translocase</keyword>
<feature type="domain" description="ABC transporter" evidence="5">
    <location>
        <begin position="2"/>
        <end position="239"/>
    </location>
</feature>
<evidence type="ECO:0000313" key="6">
    <source>
        <dbReference type="EMBL" id="MBB6449000.1"/>
    </source>
</evidence>
<dbReference type="PANTHER" id="PTHR42794">
    <property type="entry name" value="HEMIN IMPORT ATP-BINDING PROTEIN HMUV"/>
    <property type="match status" value="1"/>
</dbReference>